<sequence length="103" mass="12271">MGGYRDDGYGAGSDYDDEGDGKRLADDPSAVAAADDWHRRYGREGYEGSYGQHDEPYRHYRQRQIEELDRDYADWRREREQQFHREYDSWRRQRAAGTNIDSD</sequence>
<evidence type="ECO:0000313" key="2">
    <source>
        <dbReference type="EMBL" id="CAA9511590.1"/>
    </source>
</evidence>
<evidence type="ECO:0000256" key="1">
    <source>
        <dbReference type="SAM" id="MobiDB-lite"/>
    </source>
</evidence>
<protein>
    <submittedName>
        <fullName evidence="2">Uncharacterized protein</fullName>
    </submittedName>
</protein>
<dbReference type="RefSeq" id="WP_294168701.1">
    <property type="nucleotide sequence ID" value="NZ_CADCWA010000062.1"/>
</dbReference>
<dbReference type="AlphaFoldDB" id="A0A6J4T1Z9"/>
<proteinExistence type="predicted"/>
<dbReference type="EMBL" id="CADCWA010000062">
    <property type="protein sequence ID" value="CAA9511590.1"/>
    <property type="molecule type" value="Genomic_DNA"/>
</dbReference>
<gene>
    <name evidence="2" type="ORF">AVDCRST_MAG31-926</name>
</gene>
<name>A0A6J4T1Z9_9SPHN</name>
<reference evidence="2" key="1">
    <citation type="submission" date="2020-02" db="EMBL/GenBank/DDBJ databases">
        <authorList>
            <person name="Meier V. D."/>
        </authorList>
    </citation>
    <scope>NUCLEOTIDE SEQUENCE</scope>
    <source>
        <strain evidence="2">AVDCRST_MAG31</strain>
    </source>
</reference>
<accession>A0A6J4T1Z9</accession>
<organism evidence="2">
    <name type="scientific">uncultured Sphingomonas sp</name>
    <dbReference type="NCBI Taxonomy" id="158754"/>
    <lineage>
        <taxon>Bacteria</taxon>
        <taxon>Pseudomonadati</taxon>
        <taxon>Pseudomonadota</taxon>
        <taxon>Alphaproteobacteria</taxon>
        <taxon>Sphingomonadales</taxon>
        <taxon>Sphingomonadaceae</taxon>
        <taxon>Sphingomonas</taxon>
        <taxon>environmental samples</taxon>
    </lineage>
</organism>
<feature type="region of interest" description="Disordered" evidence="1">
    <location>
        <begin position="1"/>
        <end position="38"/>
    </location>
</feature>